<accession>A0A291M1G0</accession>
<evidence type="ECO:0000256" key="3">
    <source>
        <dbReference type="ARBA" id="ARBA00022448"/>
    </source>
</evidence>
<dbReference type="EMBL" id="CP021404">
    <property type="protein sequence ID" value="ATI42730.1"/>
    <property type="molecule type" value="Genomic_DNA"/>
</dbReference>
<dbReference type="Proteomes" id="UP000219050">
    <property type="component" value="Chromosome"/>
</dbReference>
<keyword evidence="4 7" id="KW-0732">Signal</keyword>
<evidence type="ECO:0000256" key="6">
    <source>
        <dbReference type="SAM" id="MobiDB-lite"/>
    </source>
</evidence>
<organism evidence="8 9">
    <name type="scientific">Pacificitalea manganoxidans</name>
    <dbReference type="NCBI Taxonomy" id="1411902"/>
    <lineage>
        <taxon>Bacteria</taxon>
        <taxon>Pseudomonadati</taxon>
        <taxon>Pseudomonadota</taxon>
        <taxon>Alphaproteobacteria</taxon>
        <taxon>Rhodobacterales</taxon>
        <taxon>Paracoccaceae</taxon>
        <taxon>Pacificitalea</taxon>
    </lineage>
</organism>
<name>A0A291M1G0_9RHOB</name>
<proteinExistence type="inferred from homology"/>
<evidence type="ECO:0000313" key="8">
    <source>
        <dbReference type="EMBL" id="ATI42730.1"/>
    </source>
</evidence>
<dbReference type="AlphaFoldDB" id="A0A291M1G0"/>
<reference evidence="8 9" key="1">
    <citation type="submission" date="2017-05" db="EMBL/GenBank/DDBJ databases">
        <title>Comparative genomic and metabolic analysis of manganese-oxidizing mechanisms in Celeribater manganoxidans DY25T: its adaption to the environment of polymetallic nodule.</title>
        <authorList>
            <person name="Wang X."/>
        </authorList>
    </citation>
    <scope>NUCLEOTIDE SEQUENCE [LARGE SCALE GENOMIC DNA]</scope>
    <source>
        <strain evidence="8 9">DY25</strain>
    </source>
</reference>
<gene>
    <name evidence="8" type="ORF">CBW24_12440</name>
</gene>
<protein>
    <recommendedName>
        <fullName evidence="2">High-affinity zinc uptake system protein ZnuA</fullName>
    </recommendedName>
</protein>
<evidence type="ECO:0000256" key="4">
    <source>
        <dbReference type="ARBA" id="ARBA00022729"/>
    </source>
</evidence>
<keyword evidence="3" id="KW-0813">Transport</keyword>
<evidence type="ECO:0000256" key="7">
    <source>
        <dbReference type="SAM" id="SignalP"/>
    </source>
</evidence>
<dbReference type="InterPro" id="IPR050492">
    <property type="entry name" value="Bact_metal-bind_prot9"/>
</dbReference>
<dbReference type="PANTHER" id="PTHR42953:SF3">
    <property type="entry name" value="HIGH-AFFINITY ZINC UPTAKE SYSTEM PROTEIN ZNUA"/>
    <property type="match status" value="1"/>
</dbReference>
<evidence type="ECO:0000256" key="2">
    <source>
        <dbReference type="ARBA" id="ARBA00015915"/>
    </source>
</evidence>
<sequence length="351" mass="36189">MRPTLIALAPATLLGAVPAIAAPNVVADIAPVQALVAQVMEGVGTPALLIGPGASPHGYALRPSEARALSGADLAIIMGEGLTPWIHDPLTSLAPDATVIELLERPETTLLPVREGARFGEMAEGHAGHGDEEDDDHDDHAGHDAHDDHDDHADHDHADHDGHEHDEHGADQTDAHGHVHEGDDPHAWLDPANASAWVAVIAAELATLDPDNAATYHANADAAQGRLATLSADLTAQLAPLAEASFLTAHDSWQYFEQAFGVRAAGALSDSDAVEPGPARLREVETLIDADNVTCVVLEGGSGSRMAERLAATGDLSTVTLDPLGGGLTPGAGLYDELLEGVAAGLAECLG</sequence>
<keyword evidence="5" id="KW-0862">Zinc</keyword>
<dbReference type="RefSeq" id="WP_097373780.1">
    <property type="nucleotide sequence ID" value="NZ_CP021404.1"/>
</dbReference>
<dbReference type="OrthoDB" id="7346865at2"/>
<dbReference type="PANTHER" id="PTHR42953">
    <property type="entry name" value="HIGH-AFFINITY ZINC UPTAKE SYSTEM PROTEIN ZNUA-RELATED"/>
    <property type="match status" value="1"/>
</dbReference>
<feature type="signal peptide" evidence="7">
    <location>
        <begin position="1"/>
        <end position="21"/>
    </location>
</feature>
<evidence type="ECO:0000256" key="5">
    <source>
        <dbReference type="ARBA" id="ARBA00022906"/>
    </source>
</evidence>
<dbReference type="InterPro" id="IPR006127">
    <property type="entry name" value="ZnuA-like"/>
</dbReference>
<feature type="chain" id="PRO_5012900339" description="High-affinity zinc uptake system protein ZnuA" evidence="7">
    <location>
        <begin position="22"/>
        <end position="351"/>
    </location>
</feature>
<dbReference type="SUPFAM" id="SSF53807">
    <property type="entry name" value="Helical backbone' metal receptor"/>
    <property type="match status" value="1"/>
</dbReference>
<dbReference type="GO" id="GO:0006829">
    <property type="term" value="P:zinc ion transport"/>
    <property type="evidence" value="ECO:0007669"/>
    <property type="project" value="UniProtKB-KW"/>
</dbReference>
<dbReference type="Pfam" id="PF01297">
    <property type="entry name" value="ZnuA"/>
    <property type="match status" value="1"/>
</dbReference>
<keyword evidence="9" id="KW-1185">Reference proteome</keyword>
<feature type="compositionally biased region" description="Basic and acidic residues" evidence="6">
    <location>
        <begin position="138"/>
        <end position="187"/>
    </location>
</feature>
<comment type="similarity">
    <text evidence="1">Belongs to the bacterial solute-binding protein 9 family.</text>
</comment>
<evidence type="ECO:0000256" key="1">
    <source>
        <dbReference type="ARBA" id="ARBA00011028"/>
    </source>
</evidence>
<dbReference type="GO" id="GO:0046872">
    <property type="term" value="F:metal ion binding"/>
    <property type="evidence" value="ECO:0007669"/>
    <property type="project" value="InterPro"/>
</dbReference>
<dbReference type="KEGG" id="cmag:CBW24_12440"/>
<keyword evidence="5" id="KW-0864">Zinc transport</keyword>
<feature type="region of interest" description="Disordered" evidence="6">
    <location>
        <begin position="124"/>
        <end position="188"/>
    </location>
</feature>
<keyword evidence="5" id="KW-0406">Ion transport</keyword>
<dbReference type="Gene3D" id="3.40.50.1980">
    <property type="entry name" value="Nitrogenase molybdenum iron protein domain"/>
    <property type="match status" value="3"/>
</dbReference>
<evidence type="ECO:0000313" key="9">
    <source>
        <dbReference type="Proteomes" id="UP000219050"/>
    </source>
</evidence>